<keyword evidence="1" id="KW-0479">Metal-binding</keyword>
<dbReference type="PANTHER" id="PTHR32154">
    <property type="entry name" value="PYRUVATE-FLAVODOXIN OXIDOREDUCTASE-RELATED"/>
    <property type="match status" value="1"/>
</dbReference>
<dbReference type="InterPro" id="IPR029061">
    <property type="entry name" value="THDP-binding"/>
</dbReference>
<evidence type="ECO:0000256" key="3">
    <source>
        <dbReference type="ARBA" id="ARBA00023014"/>
    </source>
</evidence>
<evidence type="ECO:0000259" key="4">
    <source>
        <dbReference type="PROSITE" id="PS51379"/>
    </source>
</evidence>
<proteinExistence type="predicted"/>
<dbReference type="GO" id="GO:0051536">
    <property type="term" value="F:iron-sulfur cluster binding"/>
    <property type="evidence" value="ECO:0007669"/>
    <property type="project" value="UniProtKB-KW"/>
</dbReference>
<dbReference type="SUPFAM" id="SSF54862">
    <property type="entry name" value="4Fe-4S ferredoxins"/>
    <property type="match status" value="1"/>
</dbReference>
<dbReference type="Gene3D" id="3.40.50.970">
    <property type="match status" value="2"/>
</dbReference>
<evidence type="ECO:0000313" key="5">
    <source>
        <dbReference type="EMBL" id="OGI39442.1"/>
    </source>
</evidence>
<gene>
    <name evidence="5" type="ORF">A2V91_06505</name>
</gene>
<dbReference type="GO" id="GO:0003824">
    <property type="term" value="F:catalytic activity"/>
    <property type="evidence" value="ECO:0007669"/>
    <property type="project" value="InterPro"/>
</dbReference>
<keyword evidence="2" id="KW-0408">Iron</keyword>
<reference evidence="5 6" key="1">
    <citation type="journal article" date="2016" name="Nat. Commun.">
        <title>Thousands of microbial genomes shed light on interconnected biogeochemical processes in an aquifer system.</title>
        <authorList>
            <person name="Anantharaman K."/>
            <person name="Brown C.T."/>
            <person name="Hug L.A."/>
            <person name="Sharon I."/>
            <person name="Castelle C.J."/>
            <person name="Probst A.J."/>
            <person name="Thomas B.C."/>
            <person name="Singh A."/>
            <person name="Wilkins M.J."/>
            <person name="Karaoz U."/>
            <person name="Brodie E.L."/>
            <person name="Williams K.H."/>
            <person name="Hubbard S.S."/>
            <person name="Banfield J.F."/>
        </authorList>
    </citation>
    <scope>NUCLEOTIDE SEQUENCE [LARGE SCALE GENOMIC DNA]</scope>
</reference>
<dbReference type="InterPro" id="IPR050722">
    <property type="entry name" value="Pyruvate:ferred/Flavod_OxRd"/>
</dbReference>
<protein>
    <submittedName>
        <fullName evidence="5">Thiamine pyrophosphate-binding protein</fullName>
    </submittedName>
</protein>
<dbReference type="PANTHER" id="PTHR32154:SF0">
    <property type="entry name" value="PYRUVATE-FLAVODOXIN OXIDOREDUCTASE-RELATED"/>
    <property type="match status" value="1"/>
</dbReference>
<dbReference type="EMBL" id="MFSR01000046">
    <property type="protein sequence ID" value="OGI39442.1"/>
    <property type="molecule type" value="Genomic_DNA"/>
</dbReference>
<keyword evidence="3" id="KW-0411">Iron-sulfur</keyword>
<feature type="domain" description="4Fe-4S ferredoxin-type" evidence="4">
    <location>
        <begin position="136"/>
        <end position="166"/>
    </location>
</feature>
<evidence type="ECO:0000256" key="1">
    <source>
        <dbReference type="ARBA" id="ARBA00022723"/>
    </source>
</evidence>
<organism evidence="5 6">
    <name type="scientific">Candidatus Muproteobacteria bacterium RBG_16_64_10</name>
    <dbReference type="NCBI Taxonomy" id="1817757"/>
    <lineage>
        <taxon>Bacteria</taxon>
        <taxon>Pseudomonadati</taxon>
        <taxon>Pseudomonadota</taxon>
        <taxon>Candidatus Muproteobacteria</taxon>
    </lineage>
</organism>
<dbReference type="GO" id="GO:0044281">
    <property type="term" value="P:small molecule metabolic process"/>
    <property type="evidence" value="ECO:0007669"/>
    <property type="project" value="UniProtKB-ARBA"/>
</dbReference>
<dbReference type="PROSITE" id="PS51379">
    <property type="entry name" value="4FE4S_FER_2"/>
    <property type="match status" value="2"/>
</dbReference>
<evidence type="ECO:0000256" key="2">
    <source>
        <dbReference type="ARBA" id="ARBA00023004"/>
    </source>
</evidence>
<dbReference type="GO" id="GO:0006979">
    <property type="term" value="P:response to oxidative stress"/>
    <property type="evidence" value="ECO:0007669"/>
    <property type="project" value="TreeGrafter"/>
</dbReference>
<dbReference type="PROSITE" id="PS00198">
    <property type="entry name" value="4FE4S_FER_1"/>
    <property type="match status" value="2"/>
</dbReference>
<dbReference type="Gene3D" id="3.30.70.20">
    <property type="match status" value="1"/>
</dbReference>
<dbReference type="GO" id="GO:0030976">
    <property type="term" value="F:thiamine pyrophosphate binding"/>
    <property type="evidence" value="ECO:0007669"/>
    <property type="project" value="InterPro"/>
</dbReference>
<sequence length="522" mass="56694">MTSPLESFKLRYVAGDDFTRKVVDAYEDGSAEMGLPADDTAGLSWVPPATGAARDFSTIAPDLPELEAAACVGCMECVTQCPDTAILAKVVPAAKHAALIEQLRGETHGGFVGAQFARTTKYFDVPARKGKEGGLFFLITDPSKCKGCGECVSACGDHRALKMIPKTDANLAQYRASTRIFRELPDTPRDYIQDKVLPDMMLKQSTHLYCGGAASCMGCGEATAIRMMLTATAFVHGENSMGIVAATGCNTVFGSTYPYNPYRVPWTNSLFENAPAVAMGVRAMWDKQGLKDKRLWVLGGDGAMLDIGFQSLSRMLMSGMDIKVLVLDTQVYSNTGGQASTSTFLAQDSKMSAYGKSSHGKSERRKELAQIAIMHPDVFVAQTTCAHVNHFYRAVLSANEYPGPAVVIAYAPCQPEHGIGDDASVLQSKLAVDARAFPLLVYDPRAGEALKQRLSLQGNPARKDDWYVTPKGARIDFVAFARTEGRFAKHFDKDGNPSPELLKAQEDRLKNWRLLQELAGLR</sequence>
<dbReference type="SUPFAM" id="SSF52518">
    <property type="entry name" value="Thiamin diphosphate-binding fold (THDP-binding)"/>
    <property type="match status" value="1"/>
</dbReference>
<comment type="caution">
    <text evidence="5">The sequence shown here is derived from an EMBL/GenBank/DDBJ whole genome shotgun (WGS) entry which is preliminary data.</text>
</comment>
<dbReference type="InterPro" id="IPR017896">
    <property type="entry name" value="4Fe4S_Fe-S-bd"/>
</dbReference>
<dbReference type="InterPro" id="IPR011766">
    <property type="entry name" value="TPP_enzyme_TPP-bd"/>
</dbReference>
<feature type="domain" description="4Fe-4S ferredoxin-type" evidence="4">
    <location>
        <begin position="62"/>
        <end position="93"/>
    </location>
</feature>
<dbReference type="InterPro" id="IPR017900">
    <property type="entry name" value="4Fe4S_Fe_S_CS"/>
</dbReference>
<evidence type="ECO:0000313" key="6">
    <source>
        <dbReference type="Proteomes" id="UP000179334"/>
    </source>
</evidence>
<dbReference type="Proteomes" id="UP000179334">
    <property type="component" value="Unassembled WGS sequence"/>
</dbReference>
<dbReference type="Pfam" id="PF02775">
    <property type="entry name" value="TPP_enzyme_C"/>
    <property type="match status" value="1"/>
</dbReference>
<dbReference type="GO" id="GO:0046872">
    <property type="term" value="F:metal ion binding"/>
    <property type="evidence" value="ECO:0007669"/>
    <property type="project" value="UniProtKB-KW"/>
</dbReference>
<name>A0A1F6T2P3_9PROT</name>
<accession>A0A1F6T2P3</accession>
<dbReference type="AlphaFoldDB" id="A0A1F6T2P3"/>